<name>A0A382TJB0_9ZZZZ</name>
<feature type="non-terminal residue" evidence="2">
    <location>
        <position position="37"/>
    </location>
</feature>
<protein>
    <recommendedName>
        <fullName evidence="3">Phosphate transporter family protein</fullName>
    </recommendedName>
</protein>
<accession>A0A382TJB0</accession>
<keyword evidence="1" id="KW-0472">Membrane</keyword>
<sequence>MDLSTSLMIFAITACIYMACNIGANDVANAMGTSVGS</sequence>
<dbReference type="AlphaFoldDB" id="A0A382TJB0"/>
<reference evidence="2" key="1">
    <citation type="submission" date="2018-05" db="EMBL/GenBank/DDBJ databases">
        <authorList>
            <person name="Lanie J.A."/>
            <person name="Ng W.-L."/>
            <person name="Kazmierczak K.M."/>
            <person name="Andrzejewski T.M."/>
            <person name="Davidsen T.M."/>
            <person name="Wayne K.J."/>
            <person name="Tettelin H."/>
            <person name="Glass J.I."/>
            <person name="Rusch D."/>
            <person name="Podicherti R."/>
            <person name="Tsui H.-C.T."/>
            <person name="Winkler M.E."/>
        </authorList>
    </citation>
    <scope>NUCLEOTIDE SEQUENCE</scope>
</reference>
<keyword evidence="1" id="KW-1133">Transmembrane helix</keyword>
<gene>
    <name evidence="2" type="ORF">METZ01_LOCUS374362</name>
</gene>
<keyword evidence="1" id="KW-0812">Transmembrane</keyword>
<dbReference type="EMBL" id="UINC01136627">
    <property type="protein sequence ID" value="SVD21508.1"/>
    <property type="molecule type" value="Genomic_DNA"/>
</dbReference>
<evidence type="ECO:0000256" key="1">
    <source>
        <dbReference type="SAM" id="Phobius"/>
    </source>
</evidence>
<organism evidence="2">
    <name type="scientific">marine metagenome</name>
    <dbReference type="NCBI Taxonomy" id="408172"/>
    <lineage>
        <taxon>unclassified sequences</taxon>
        <taxon>metagenomes</taxon>
        <taxon>ecological metagenomes</taxon>
    </lineage>
</organism>
<feature type="transmembrane region" description="Helical" evidence="1">
    <location>
        <begin position="6"/>
        <end position="24"/>
    </location>
</feature>
<evidence type="ECO:0008006" key="3">
    <source>
        <dbReference type="Google" id="ProtNLM"/>
    </source>
</evidence>
<proteinExistence type="predicted"/>
<evidence type="ECO:0000313" key="2">
    <source>
        <dbReference type="EMBL" id="SVD21508.1"/>
    </source>
</evidence>